<keyword evidence="2" id="KW-0597">Phosphoprotein</keyword>
<dbReference type="GO" id="GO:0006633">
    <property type="term" value="P:fatty acid biosynthetic process"/>
    <property type="evidence" value="ECO:0007669"/>
    <property type="project" value="InterPro"/>
</dbReference>
<dbReference type="GO" id="GO:0004315">
    <property type="term" value="F:3-oxoacyl-[acyl-carrier-protein] synthase activity"/>
    <property type="evidence" value="ECO:0007669"/>
    <property type="project" value="InterPro"/>
</dbReference>
<dbReference type="InterPro" id="IPR014030">
    <property type="entry name" value="Ketoacyl_synth_N"/>
</dbReference>
<proteinExistence type="predicted"/>
<dbReference type="PROSITE" id="PS50075">
    <property type="entry name" value="CARRIER"/>
    <property type="match status" value="2"/>
</dbReference>
<protein>
    <recommendedName>
        <fullName evidence="12">Polyketide synthase</fullName>
    </recommendedName>
</protein>
<evidence type="ECO:0000256" key="1">
    <source>
        <dbReference type="ARBA" id="ARBA00022450"/>
    </source>
</evidence>
<evidence type="ECO:0000256" key="4">
    <source>
        <dbReference type="ARBA" id="ARBA00022737"/>
    </source>
</evidence>
<dbReference type="InterPro" id="IPR020841">
    <property type="entry name" value="PKS_Beta-ketoAc_synthase_dom"/>
</dbReference>
<evidence type="ECO:0000256" key="5">
    <source>
        <dbReference type="PROSITE-ProRule" id="PRU01363"/>
    </source>
</evidence>
<dbReference type="SUPFAM" id="SSF53474">
    <property type="entry name" value="alpha/beta-Hydrolases"/>
    <property type="match status" value="1"/>
</dbReference>
<evidence type="ECO:0000256" key="6">
    <source>
        <dbReference type="SAM" id="MobiDB-lite"/>
    </source>
</evidence>
<gene>
    <name evidence="10" type="ORF">HETSPECPRED_004135</name>
</gene>
<dbReference type="InterPro" id="IPR029058">
    <property type="entry name" value="AB_hydrolase_fold"/>
</dbReference>
<dbReference type="CDD" id="cd00833">
    <property type="entry name" value="PKS"/>
    <property type="match status" value="1"/>
</dbReference>
<dbReference type="SMART" id="SM00825">
    <property type="entry name" value="PKS_KS"/>
    <property type="match status" value="1"/>
</dbReference>
<sequence>MHMNLPDTSRLFVSAVSDHGVTISGPPPTLLEMQNDPVLARYTVVQLPLKVPYHAPHLYSGDDIEYVLSSTLPDPWTLQPTAVPPISSSTGEHIWADNFRSLLQNAVEDILMRPLRWDQLNRRLASIAGSAARSPVTVHSISLPADRLLRAISRQSDRDLTLSAHQICFMPQSNASTPSTTRPQTIRNTSAKASVPGRPDKSKIAVIGASGRVPDAEDLAAFWTLLYEGRDVHKVVPPRHWDASTHVDPSGKSKNTSATPFGCWLDHPELFDAKFFNISPREAPQIDPAQRLALMTAYEAIEEAGIVPGATSSTQKDRVGVFYGVTSNDWMETNSAQKIDTYFIPGGNRAFIPGRINYFFNFSGPSYSVDTACSSSLAAIHLACNALWRGEIDTAIAGGTNVLTNPDFTAGLDRGHFLSRTGNCKTFDDGADGYCRGEGVATVILKRIEDALADGDPIEALISGAYTNHSAEAESITRPHVAAQIGIFRKVLNGAGVDPYDISYVEMHGTGTQAGDGAEMRSVLETFAPETRAKRNEGQELYVGSAKANIGHGEAASGVSSLAKLLLMLRHDIIPPHCGIKTKLNHTFPENLEQRRVHIAAKPTAWKRPHNGVRRAFLNNFSAAGGNTALLLEDAPLRQFDEAEDGRTHHFVALSAKSATSLERKVTAFISFLDRVGTVDLPRLSWTTTARRMHHPHRVMVYGDSIETIQDQLRQASETKVGATRPKSAPKIMFAFTGQGSAYTGMGKELYESISTFRNDINRFDLIASRLGFRSFKSFFTASHNDKEEYQPLVTQLATVCLEMALARLWISWGVSPHLVVGHSLGEYAALNIAGAISDSDTIYLVGKRALLLQQHCVIGTHAMLAVKASLTEIQKILSGRTHEVACINSPSDVVICATGERIRDFQQVLAASNIKATVLNIPYAFHSSQVDPLLQELENVARGVSYQVPTVPILSPMQASVIREEGVLGPAYISQHCRKPVDLLGAIQTAQENGLVHGKMTILEIGPQPIVSPMIKAAIPSAEILPSLRRKTDTWAVISHTLSMLYVSGADILWREVHRDFKACQRIMRLPAYSWDLKEFWIQYINDWSLRKGDPVSMQHAVVQETPLSPPARSATAQLVRHPETTTIHRFLEDVVDEHQGTIVVESDISRADLNPMVQGHKVNGVPLCTPSVYADIALALGDYLQARYWPDLRDHDVVISDMVIEKALIAASSGPQLLRTILQLDVAGRSASCRFLTVDDSGQKKAEHAHCTICFRDPSHRLILQATIPFKKARITKLQQELQTGRTYKFNKPMIYKMVGSLAQFDPNYRALEEIVLDSAAMEASSLVDFASIKEEGIFHTNPAYIDALSQSAGFVMNANDQSNLEVEVFVNHGWGAFQLFQKLSPSKSYQTHVSMTEKKGNMWTGDIWVLDGDEVVALFEGIALQGVARRLLHYILSTESVAQSGSGEQKLGPKLAKVPVVLQKEPSKNPTFFTKSETHSESLPRKGSKSNPNGVAIVPQELLFEPKINEPAPGQELIRMNGQVSTVAAKALRIISEESGIANEELTDTTVLADVGIDSLLSLMIASRFKDELALDFEASTFNHLDTIQELKAFLARTQGSFQNTLATSSSGTPAPLHSIHSPVDNPPSSHSGSQLNEQKTVFADDTELAESAGSNPEAEVFRKVLQIISEETGISVEEITEDTIFVDAGIDSLLSLMISGRLRDEVNLDLPIDGALFHDCRTVKDLRTHLLPAHDKNEESVLALSSSTSSGSLVQAGGTEMPSSGSVTSEEFSTSDDYVEISKIAMPTRRATSIILQGRPWMSSKTLFLFPDGAGSASSYTSLPRIHSDLALVGLNCPFVRHPSDMKCSLDELLVCYLDEVRRRQPQGPYNLGGWSAGGILAYRAAQLLIQSGEVVERIVLIDSPVPKGLDRLPRRFYDHCKSIGLFGKALPGPSPLPTSQLFEHFDATIEVLHHYHARPLPAGHVKRATVVWATESVMDGVNFPKLPPGPDDTEGMRFLTEKRTDFTAAGWQALFPDIVVDVQRAARAHHFSMMQEPHAHELARIISSALFL</sequence>
<dbReference type="FunFam" id="1.10.1200.10:FF:000011">
    <property type="entry name" value="Sterigmatocystin biosynthesis polyketide synthase"/>
    <property type="match status" value="1"/>
</dbReference>
<dbReference type="InterPro" id="IPR020806">
    <property type="entry name" value="PKS_PP-bd"/>
</dbReference>
<dbReference type="GO" id="GO:0044550">
    <property type="term" value="P:secondary metabolite biosynthetic process"/>
    <property type="evidence" value="ECO:0007669"/>
    <property type="project" value="UniProtKB-ARBA"/>
</dbReference>
<reference evidence="10" key="1">
    <citation type="submission" date="2021-03" db="EMBL/GenBank/DDBJ databases">
        <authorList>
            <person name="Tagirdzhanova G."/>
        </authorList>
    </citation>
    <scope>NUCLEOTIDE SEQUENCE</scope>
</reference>
<dbReference type="Proteomes" id="UP000664521">
    <property type="component" value="Unassembled WGS sequence"/>
</dbReference>
<feature type="domain" description="PKS/mFAS DH" evidence="9">
    <location>
        <begin position="1130"/>
        <end position="1436"/>
    </location>
</feature>
<dbReference type="Gene3D" id="3.40.47.10">
    <property type="match status" value="1"/>
</dbReference>
<evidence type="ECO:0000256" key="3">
    <source>
        <dbReference type="ARBA" id="ARBA00022679"/>
    </source>
</evidence>
<feature type="active site" description="Proton acceptor; for dehydratase activity" evidence="5">
    <location>
        <position position="1162"/>
    </location>
</feature>
<dbReference type="Gene3D" id="3.40.50.1820">
    <property type="entry name" value="alpha/beta hydrolase"/>
    <property type="match status" value="1"/>
</dbReference>
<dbReference type="SUPFAM" id="SSF47336">
    <property type="entry name" value="ACP-like"/>
    <property type="match status" value="2"/>
</dbReference>
<dbReference type="Gene3D" id="3.30.70.3290">
    <property type="match status" value="1"/>
</dbReference>
<dbReference type="InterPro" id="IPR050091">
    <property type="entry name" value="PKS_NRPS_Biosynth_Enz"/>
</dbReference>
<evidence type="ECO:0000259" key="9">
    <source>
        <dbReference type="PROSITE" id="PS52019"/>
    </source>
</evidence>
<dbReference type="InterPro" id="IPR030918">
    <property type="entry name" value="PT_fungal_PKS"/>
</dbReference>
<dbReference type="InterPro" id="IPR032088">
    <property type="entry name" value="SAT"/>
</dbReference>
<dbReference type="Pfam" id="PF00975">
    <property type="entry name" value="Thioesterase"/>
    <property type="match status" value="1"/>
</dbReference>
<dbReference type="Pfam" id="PF14765">
    <property type="entry name" value="PS-DH"/>
    <property type="match status" value="1"/>
</dbReference>
<dbReference type="InterPro" id="IPR014043">
    <property type="entry name" value="Acyl_transferase_dom"/>
</dbReference>
<evidence type="ECO:0000313" key="11">
    <source>
        <dbReference type="Proteomes" id="UP000664521"/>
    </source>
</evidence>
<keyword evidence="4" id="KW-0677">Repeat</keyword>
<dbReference type="Pfam" id="PF02801">
    <property type="entry name" value="Ketoacyl-synt_C"/>
    <property type="match status" value="1"/>
</dbReference>
<dbReference type="GO" id="GO:0031177">
    <property type="term" value="F:phosphopantetheine binding"/>
    <property type="evidence" value="ECO:0007669"/>
    <property type="project" value="InterPro"/>
</dbReference>
<comment type="caution">
    <text evidence="10">The sequence shown here is derived from an EMBL/GenBank/DDBJ whole genome shotgun (WGS) entry which is preliminary data.</text>
</comment>
<evidence type="ECO:0000313" key="10">
    <source>
        <dbReference type="EMBL" id="CAF9919994.1"/>
    </source>
</evidence>
<evidence type="ECO:0000259" key="7">
    <source>
        <dbReference type="PROSITE" id="PS50075"/>
    </source>
</evidence>
<feature type="domain" description="Carrier" evidence="7">
    <location>
        <begin position="1528"/>
        <end position="1602"/>
    </location>
</feature>
<feature type="active site" description="Proton donor; for dehydratase activity" evidence="5">
    <location>
        <position position="1349"/>
    </location>
</feature>
<dbReference type="Gene3D" id="3.10.129.110">
    <property type="entry name" value="Polyketide synthase dehydratase"/>
    <property type="match status" value="1"/>
</dbReference>
<dbReference type="InterPro" id="IPR049552">
    <property type="entry name" value="PKS_DH_N"/>
</dbReference>
<dbReference type="InterPro" id="IPR001031">
    <property type="entry name" value="Thioesterase"/>
</dbReference>
<dbReference type="Pfam" id="PF00698">
    <property type="entry name" value="Acyl_transf_1"/>
    <property type="match status" value="1"/>
</dbReference>
<evidence type="ECO:0000256" key="2">
    <source>
        <dbReference type="ARBA" id="ARBA00022553"/>
    </source>
</evidence>
<dbReference type="NCBIfam" id="TIGR04532">
    <property type="entry name" value="PT_fungal_PKS"/>
    <property type="match status" value="1"/>
</dbReference>
<dbReference type="InterPro" id="IPR049551">
    <property type="entry name" value="PKS_DH_C"/>
</dbReference>
<dbReference type="Gene3D" id="3.30.70.250">
    <property type="entry name" value="Malonyl-CoA ACP transacylase, ACP-binding"/>
    <property type="match status" value="1"/>
</dbReference>
<dbReference type="SUPFAM" id="SSF55048">
    <property type="entry name" value="Probable ACP-binding domain of malonyl-CoA ACP transacylase"/>
    <property type="match status" value="1"/>
</dbReference>
<dbReference type="InterPro" id="IPR006162">
    <property type="entry name" value="Ppantetheine_attach_site"/>
</dbReference>
<dbReference type="InterPro" id="IPR016035">
    <property type="entry name" value="Acyl_Trfase/lysoPLipase"/>
</dbReference>
<feature type="region of interest" description="Disordered" evidence="6">
    <location>
        <begin position="173"/>
        <end position="199"/>
    </location>
</feature>
<keyword evidence="1" id="KW-0596">Phosphopantetheine</keyword>
<dbReference type="PROSITE" id="PS00012">
    <property type="entry name" value="PHOSPHOPANTETHEINE"/>
    <property type="match status" value="2"/>
</dbReference>
<evidence type="ECO:0008006" key="12">
    <source>
        <dbReference type="Google" id="ProtNLM"/>
    </source>
</evidence>
<dbReference type="InterPro" id="IPR014031">
    <property type="entry name" value="Ketoacyl_synth_C"/>
</dbReference>
<dbReference type="PANTHER" id="PTHR43775:SF40">
    <property type="entry name" value="NORSOLORINIC ACID SYNTHASE STCA"/>
    <property type="match status" value="1"/>
</dbReference>
<dbReference type="InterPro" id="IPR001227">
    <property type="entry name" value="Ac_transferase_dom_sf"/>
</dbReference>
<feature type="region of interest" description="C-terminal hotdog fold" evidence="5">
    <location>
        <begin position="1289"/>
        <end position="1436"/>
    </location>
</feature>
<feature type="compositionally biased region" description="Polar residues" evidence="6">
    <location>
        <begin position="1630"/>
        <end position="1639"/>
    </location>
</feature>
<feature type="region of interest" description="Disordered" evidence="6">
    <location>
        <begin position="1471"/>
        <end position="1496"/>
    </location>
</feature>
<dbReference type="InterPro" id="IPR049900">
    <property type="entry name" value="PKS_mFAS_DH"/>
</dbReference>
<keyword evidence="3" id="KW-0808">Transferase</keyword>
<dbReference type="InterPro" id="IPR036736">
    <property type="entry name" value="ACP-like_sf"/>
</dbReference>
<organism evidence="10 11">
    <name type="scientific">Heterodermia speciosa</name>
    <dbReference type="NCBI Taxonomy" id="116794"/>
    <lineage>
        <taxon>Eukaryota</taxon>
        <taxon>Fungi</taxon>
        <taxon>Dikarya</taxon>
        <taxon>Ascomycota</taxon>
        <taxon>Pezizomycotina</taxon>
        <taxon>Lecanoromycetes</taxon>
        <taxon>OSLEUM clade</taxon>
        <taxon>Lecanoromycetidae</taxon>
        <taxon>Caliciales</taxon>
        <taxon>Physciaceae</taxon>
        <taxon>Heterodermia</taxon>
    </lineage>
</organism>
<dbReference type="OrthoDB" id="329835at2759"/>
<name>A0A8H3FAF2_9LECA</name>
<dbReference type="Pfam" id="PF21089">
    <property type="entry name" value="PKS_DH_N"/>
    <property type="match status" value="1"/>
</dbReference>
<dbReference type="Gene3D" id="3.40.366.10">
    <property type="entry name" value="Malonyl-Coenzyme A Acyl Carrier Protein, domain 2"/>
    <property type="match status" value="1"/>
</dbReference>
<dbReference type="SMART" id="SM00827">
    <property type="entry name" value="PKS_AT"/>
    <property type="match status" value="1"/>
</dbReference>
<dbReference type="FunFam" id="3.10.129.110:FF:000001">
    <property type="entry name" value="Sterigmatocystin biosynthesis polyketide synthase"/>
    <property type="match status" value="1"/>
</dbReference>
<dbReference type="SUPFAM" id="SSF53901">
    <property type="entry name" value="Thiolase-like"/>
    <property type="match status" value="1"/>
</dbReference>
<dbReference type="Pfam" id="PF22621">
    <property type="entry name" value="CurL-like_PKS_C"/>
    <property type="match status" value="1"/>
</dbReference>
<dbReference type="InterPro" id="IPR016039">
    <property type="entry name" value="Thiolase-like"/>
</dbReference>
<evidence type="ECO:0000259" key="8">
    <source>
        <dbReference type="PROSITE" id="PS52004"/>
    </source>
</evidence>
<dbReference type="SUPFAM" id="SSF52151">
    <property type="entry name" value="FabD/lysophospholipase-like"/>
    <property type="match status" value="1"/>
</dbReference>
<feature type="region of interest" description="Disordered" evidence="6">
    <location>
        <begin position="1608"/>
        <end position="1639"/>
    </location>
</feature>
<dbReference type="FunFam" id="3.40.366.10:FF:000002">
    <property type="entry name" value="Probable polyketide synthase 2"/>
    <property type="match status" value="1"/>
</dbReference>
<dbReference type="Gene3D" id="1.10.1200.10">
    <property type="entry name" value="ACP-like"/>
    <property type="match status" value="2"/>
</dbReference>
<dbReference type="InterPro" id="IPR009081">
    <property type="entry name" value="PP-bd_ACP"/>
</dbReference>
<dbReference type="Pfam" id="PF00109">
    <property type="entry name" value="ketoacyl-synt"/>
    <property type="match status" value="1"/>
</dbReference>
<dbReference type="InterPro" id="IPR016036">
    <property type="entry name" value="Malonyl_transacylase_ACP-bd"/>
</dbReference>
<dbReference type="InterPro" id="IPR018201">
    <property type="entry name" value="Ketoacyl_synth_AS"/>
</dbReference>
<keyword evidence="11" id="KW-1185">Reference proteome</keyword>
<dbReference type="PROSITE" id="PS00606">
    <property type="entry name" value="KS3_1"/>
    <property type="match status" value="1"/>
</dbReference>
<feature type="domain" description="Ketosynthase family 3 (KS3)" evidence="8">
    <location>
        <begin position="201"/>
        <end position="634"/>
    </location>
</feature>
<dbReference type="SMART" id="SM00823">
    <property type="entry name" value="PKS_PP"/>
    <property type="match status" value="2"/>
</dbReference>
<dbReference type="PROSITE" id="PS52004">
    <property type="entry name" value="KS3_2"/>
    <property type="match status" value="1"/>
</dbReference>
<feature type="compositionally biased region" description="Polar residues" evidence="6">
    <location>
        <begin position="1765"/>
        <end position="1774"/>
    </location>
</feature>
<feature type="region of interest" description="N-terminal hotdog fold" evidence="5">
    <location>
        <begin position="1130"/>
        <end position="1264"/>
    </location>
</feature>
<feature type="domain" description="Carrier" evidence="7">
    <location>
        <begin position="1659"/>
        <end position="1738"/>
    </location>
</feature>
<dbReference type="GO" id="GO:0004312">
    <property type="term" value="F:fatty acid synthase activity"/>
    <property type="evidence" value="ECO:0007669"/>
    <property type="project" value="TreeGrafter"/>
</dbReference>
<dbReference type="FunFam" id="3.40.50.1820:FF:000116">
    <property type="entry name" value="Sterigmatocystin biosynthesis polyketide synthase"/>
    <property type="match status" value="1"/>
</dbReference>
<dbReference type="PROSITE" id="PS52019">
    <property type="entry name" value="PKS_MFAS_DH"/>
    <property type="match status" value="1"/>
</dbReference>
<dbReference type="InterPro" id="IPR042104">
    <property type="entry name" value="PKS_dehydratase_sf"/>
</dbReference>
<dbReference type="EMBL" id="CAJPDS010000025">
    <property type="protein sequence ID" value="CAF9919994.1"/>
    <property type="molecule type" value="Genomic_DNA"/>
</dbReference>
<dbReference type="PANTHER" id="PTHR43775">
    <property type="entry name" value="FATTY ACID SYNTHASE"/>
    <property type="match status" value="1"/>
</dbReference>
<accession>A0A8H3FAF2</accession>
<dbReference type="Pfam" id="PF00550">
    <property type="entry name" value="PP-binding"/>
    <property type="match status" value="2"/>
</dbReference>
<feature type="compositionally biased region" description="Polar residues" evidence="6">
    <location>
        <begin position="173"/>
        <end position="192"/>
    </location>
</feature>
<dbReference type="Pfam" id="PF16073">
    <property type="entry name" value="SAT"/>
    <property type="match status" value="1"/>
</dbReference>
<feature type="region of interest" description="Disordered" evidence="6">
    <location>
        <begin position="1752"/>
        <end position="1774"/>
    </location>
</feature>